<reference evidence="2" key="1">
    <citation type="journal article" date="2022" name="bioRxiv">
        <title>Sequencing and chromosome-scale assembly of the giantPleurodeles waltlgenome.</title>
        <authorList>
            <person name="Brown T."/>
            <person name="Elewa A."/>
            <person name="Iarovenko S."/>
            <person name="Subramanian E."/>
            <person name="Araus A.J."/>
            <person name="Petzold A."/>
            <person name="Susuki M."/>
            <person name="Suzuki K.-i.T."/>
            <person name="Hayashi T."/>
            <person name="Toyoda A."/>
            <person name="Oliveira C."/>
            <person name="Osipova E."/>
            <person name="Leigh N.D."/>
            <person name="Simon A."/>
            <person name="Yun M.H."/>
        </authorList>
    </citation>
    <scope>NUCLEOTIDE SEQUENCE</scope>
    <source>
        <strain evidence="2">20211129_DDA</strain>
        <tissue evidence="2">Liver</tissue>
    </source>
</reference>
<organism evidence="2 3">
    <name type="scientific">Pleurodeles waltl</name>
    <name type="common">Iberian ribbed newt</name>
    <dbReference type="NCBI Taxonomy" id="8319"/>
    <lineage>
        <taxon>Eukaryota</taxon>
        <taxon>Metazoa</taxon>
        <taxon>Chordata</taxon>
        <taxon>Craniata</taxon>
        <taxon>Vertebrata</taxon>
        <taxon>Euteleostomi</taxon>
        <taxon>Amphibia</taxon>
        <taxon>Batrachia</taxon>
        <taxon>Caudata</taxon>
        <taxon>Salamandroidea</taxon>
        <taxon>Salamandridae</taxon>
        <taxon>Pleurodelinae</taxon>
        <taxon>Pleurodeles</taxon>
    </lineage>
</organism>
<keyword evidence="3" id="KW-1185">Reference proteome</keyword>
<sequence length="83" mass="9233">RFWGTGRSHTPGHTPCSRLKPLNDSAWASRHRTSSMSIASDLRPMTSPSPGNGQPKRHAKIPFICPRRRIGHASLRTTSPYTL</sequence>
<feature type="non-terminal residue" evidence="2">
    <location>
        <position position="83"/>
    </location>
</feature>
<evidence type="ECO:0000256" key="1">
    <source>
        <dbReference type="SAM" id="MobiDB-lite"/>
    </source>
</evidence>
<protein>
    <submittedName>
        <fullName evidence="2">Uncharacterized protein</fullName>
    </submittedName>
</protein>
<comment type="caution">
    <text evidence="2">The sequence shown here is derived from an EMBL/GenBank/DDBJ whole genome shotgun (WGS) entry which is preliminary data.</text>
</comment>
<dbReference type="Proteomes" id="UP001066276">
    <property type="component" value="Chromosome 2_1"/>
</dbReference>
<evidence type="ECO:0000313" key="2">
    <source>
        <dbReference type="EMBL" id="KAJ1203918.1"/>
    </source>
</evidence>
<feature type="non-terminal residue" evidence="2">
    <location>
        <position position="1"/>
    </location>
</feature>
<proteinExistence type="predicted"/>
<name>A0AAV7VU88_PLEWA</name>
<dbReference type="EMBL" id="JANPWB010000003">
    <property type="protein sequence ID" value="KAJ1203918.1"/>
    <property type="molecule type" value="Genomic_DNA"/>
</dbReference>
<gene>
    <name evidence="2" type="ORF">NDU88_007699</name>
</gene>
<dbReference type="AlphaFoldDB" id="A0AAV7VU88"/>
<feature type="region of interest" description="Disordered" evidence="1">
    <location>
        <begin position="1"/>
        <end position="61"/>
    </location>
</feature>
<accession>A0AAV7VU88</accession>
<evidence type="ECO:0000313" key="3">
    <source>
        <dbReference type="Proteomes" id="UP001066276"/>
    </source>
</evidence>